<dbReference type="GO" id="GO:0043023">
    <property type="term" value="F:ribosomal large subunit binding"/>
    <property type="evidence" value="ECO:0007669"/>
    <property type="project" value="TreeGrafter"/>
</dbReference>
<dbReference type="PANTHER" id="PTHR21043:SF0">
    <property type="entry name" value="MITOCHONDRIAL ASSEMBLY OF RIBOSOMAL LARGE SUBUNIT PROTEIN 1"/>
    <property type="match status" value="1"/>
</dbReference>
<dbReference type="GO" id="GO:0090071">
    <property type="term" value="P:negative regulation of ribosome biogenesis"/>
    <property type="evidence" value="ECO:0007669"/>
    <property type="project" value="TreeGrafter"/>
</dbReference>
<dbReference type="GO" id="GO:0017148">
    <property type="term" value="P:negative regulation of translation"/>
    <property type="evidence" value="ECO:0007669"/>
    <property type="project" value="TreeGrafter"/>
</dbReference>
<dbReference type="InterPro" id="IPR043519">
    <property type="entry name" value="NT_sf"/>
</dbReference>
<comment type="similarity">
    <text evidence="1">Belongs to the Iojap/RsfS family.</text>
</comment>
<dbReference type="AlphaFoldDB" id="A0A261XWF3"/>
<dbReference type="Gene3D" id="3.30.460.10">
    <property type="entry name" value="Beta Polymerase, domain 2"/>
    <property type="match status" value="1"/>
</dbReference>
<gene>
    <name evidence="2" type="ORF">BZG36_04061</name>
</gene>
<dbReference type="PANTHER" id="PTHR21043">
    <property type="entry name" value="IOJAP SUPERFAMILY ORTHOLOG"/>
    <property type="match status" value="1"/>
</dbReference>
<reference evidence="2 3" key="1">
    <citation type="journal article" date="2017" name="Mycologia">
        <title>Bifiguratus adelaidae, gen. et sp. nov., a new member of Mucoromycotina in endophytic and soil-dwelling habitats.</title>
        <authorList>
            <person name="Torres-Cruz T.J."/>
            <person name="Billingsley Tobias T.L."/>
            <person name="Almatruk M."/>
            <person name="Hesse C."/>
            <person name="Kuske C.R."/>
            <person name="Desiro A."/>
            <person name="Benucci G.M."/>
            <person name="Bonito G."/>
            <person name="Stajich J.E."/>
            <person name="Dunlap C."/>
            <person name="Arnold A.E."/>
            <person name="Porras-Alfaro A."/>
        </authorList>
    </citation>
    <scope>NUCLEOTIDE SEQUENCE [LARGE SCALE GENOMIC DNA]</scope>
    <source>
        <strain evidence="2 3">AZ0501</strain>
    </source>
</reference>
<dbReference type="EMBL" id="MVBO01000134">
    <property type="protein sequence ID" value="OZJ02671.1"/>
    <property type="molecule type" value="Genomic_DNA"/>
</dbReference>
<evidence type="ECO:0000313" key="3">
    <source>
        <dbReference type="Proteomes" id="UP000242875"/>
    </source>
</evidence>
<dbReference type="Pfam" id="PF02410">
    <property type="entry name" value="RsfS"/>
    <property type="match status" value="1"/>
</dbReference>
<keyword evidence="3" id="KW-1185">Reference proteome</keyword>
<dbReference type="SUPFAM" id="SSF81301">
    <property type="entry name" value="Nucleotidyltransferase"/>
    <property type="match status" value="1"/>
</dbReference>
<dbReference type="InterPro" id="IPR004394">
    <property type="entry name" value="Iojap/RsfS/C7orf30"/>
</dbReference>
<organism evidence="2 3">
    <name type="scientific">Bifiguratus adelaidae</name>
    <dbReference type="NCBI Taxonomy" id="1938954"/>
    <lineage>
        <taxon>Eukaryota</taxon>
        <taxon>Fungi</taxon>
        <taxon>Fungi incertae sedis</taxon>
        <taxon>Mucoromycota</taxon>
        <taxon>Mucoromycotina</taxon>
        <taxon>Endogonomycetes</taxon>
        <taxon>Endogonales</taxon>
        <taxon>Endogonales incertae sedis</taxon>
        <taxon>Bifiguratus</taxon>
    </lineage>
</organism>
<evidence type="ECO:0000256" key="1">
    <source>
        <dbReference type="ARBA" id="ARBA00010574"/>
    </source>
</evidence>
<evidence type="ECO:0000313" key="2">
    <source>
        <dbReference type="EMBL" id="OZJ02671.1"/>
    </source>
</evidence>
<dbReference type="Proteomes" id="UP000242875">
    <property type="component" value="Unassembled WGS sequence"/>
</dbReference>
<comment type="caution">
    <text evidence="2">The sequence shown here is derived from an EMBL/GenBank/DDBJ whole genome shotgun (WGS) entry which is preliminary data.</text>
</comment>
<sequence length="247" mass="28129">MLRLRPFVGLIRPLRKQCICRPSACYGTVISRQSFPHSLTTLRITAQPFSTTPTPSFRKQPNNDYELEELTPEELAELFPEEENDTDLSDPPSDDWYVDEAYKSDDDFVPLWQRTAPSPPPSTVTPTSTISSILQSLERQQIANVRVIDVRNKCDWTDYMVIGETDRGVRYLGSVAQELSKTLKRAHREQGIPHVEGVDDESPWVLVDVGNFVVHLFTPEARREYDLDTLWGGDADAVIDRLEKHDA</sequence>
<dbReference type="NCBIfam" id="TIGR00090">
    <property type="entry name" value="rsfS_iojap_ybeB"/>
    <property type="match status" value="1"/>
</dbReference>
<proteinExistence type="inferred from homology"/>
<name>A0A261XWF3_9FUNG</name>
<dbReference type="OrthoDB" id="21330at2759"/>
<evidence type="ECO:0008006" key="4">
    <source>
        <dbReference type="Google" id="ProtNLM"/>
    </source>
</evidence>
<dbReference type="HAMAP" id="MF_01477">
    <property type="entry name" value="Iojap_RsfS"/>
    <property type="match status" value="1"/>
</dbReference>
<protein>
    <recommendedName>
        <fullName evidence="4">Ribosomal silencing factor RsfS</fullName>
    </recommendedName>
</protein>
<accession>A0A261XWF3</accession>